<dbReference type="InterPro" id="IPR012893">
    <property type="entry name" value="HipA-like_C"/>
</dbReference>
<dbReference type="Pfam" id="PF13657">
    <property type="entry name" value="Couple_hipA"/>
    <property type="match status" value="1"/>
</dbReference>
<dbReference type="RefSeq" id="WP_083948877.1">
    <property type="nucleotide sequence ID" value="NZ_CP015007.1"/>
</dbReference>
<feature type="domain" description="HipA-like C-terminal" evidence="4">
    <location>
        <begin position="150"/>
        <end position="386"/>
    </location>
</feature>
<evidence type="ECO:0000256" key="2">
    <source>
        <dbReference type="ARBA" id="ARBA00022679"/>
    </source>
</evidence>
<dbReference type="PANTHER" id="PTHR37419:SF1">
    <property type="entry name" value="SERINE_THREONINE-PROTEIN KINASE TOXIN HIPA"/>
    <property type="match status" value="1"/>
</dbReference>
<evidence type="ECO:0000259" key="4">
    <source>
        <dbReference type="Pfam" id="PF07804"/>
    </source>
</evidence>
<comment type="similarity">
    <text evidence="1">Belongs to the HipA Ser/Thr kinase family.</text>
</comment>
<protein>
    <submittedName>
        <fullName evidence="6">Serine/threonine protein kinase</fullName>
    </submittedName>
    <submittedName>
        <fullName evidence="7">Serine/threonine-protein kinase HipA</fullName>
        <ecNumber evidence="7">2.7.11.1</ecNumber>
    </submittedName>
</protein>
<reference evidence="6 8" key="1">
    <citation type="submission" date="2016-03" db="EMBL/GenBank/DDBJ databases">
        <title>Complete genome of Aminobacter aminovorans KCTC 2477.</title>
        <authorList>
            <person name="Kim K.M."/>
        </authorList>
    </citation>
    <scope>NUCLEOTIDE SEQUENCE [LARGE SCALE GENOMIC DNA]</scope>
    <source>
        <strain evidence="6 8">KCTC 2477</strain>
        <plasmid evidence="6 8">pAA02</plasmid>
    </source>
</reference>
<dbReference type="KEGG" id="aak:AA2016_6081"/>
<dbReference type="GO" id="GO:0004674">
    <property type="term" value="F:protein serine/threonine kinase activity"/>
    <property type="evidence" value="ECO:0007669"/>
    <property type="project" value="UniProtKB-KW"/>
</dbReference>
<feature type="domain" description="HipA N-terminal subdomain 1" evidence="5">
    <location>
        <begin position="4"/>
        <end position="103"/>
    </location>
</feature>
<geneLocation type="plasmid" evidence="6 8">
    <name>pAA02</name>
</geneLocation>
<reference evidence="7 9" key="2">
    <citation type="submission" date="2020-08" db="EMBL/GenBank/DDBJ databases">
        <title>Genomic Encyclopedia of Type Strains, Phase IV (KMG-IV): sequencing the most valuable type-strain genomes for metagenomic binning, comparative biology and taxonomic classification.</title>
        <authorList>
            <person name="Goeker M."/>
        </authorList>
    </citation>
    <scope>NUCLEOTIDE SEQUENCE [LARGE SCALE GENOMIC DNA]</scope>
    <source>
        <strain evidence="7 9">DSM 10368</strain>
    </source>
</reference>
<dbReference type="EMBL" id="JACICB010000042">
    <property type="protein sequence ID" value="MBB3710106.1"/>
    <property type="molecule type" value="Genomic_DNA"/>
</dbReference>
<evidence type="ECO:0000259" key="5">
    <source>
        <dbReference type="Pfam" id="PF13657"/>
    </source>
</evidence>
<evidence type="ECO:0000256" key="3">
    <source>
        <dbReference type="ARBA" id="ARBA00022777"/>
    </source>
</evidence>
<name>A0AAC9AT96_AMIAI</name>
<accession>A0AAC9AT96</accession>
<evidence type="ECO:0000313" key="7">
    <source>
        <dbReference type="EMBL" id="MBB3710106.1"/>
    </source>
</evidence>
<dbReference type="NCBIfam" id="TIGR03071">
    <property type="entry name" value="couple_hipA"/>
    <property type="match status" value="1"/>
</dbReference>
<sequence>MKSLHVLMGGIPMGTLIQAPSGRLTLEYLDSWTRSPLAFPLSFSLPITAREHAGKTLENFLWNLLPDNEETLKAWGREYQVSHRNAFALLGKVGEDCAGAVQFVTEEWLSDNVSGGETNWIDEKEVEARLKRLKEERTWTGRRPSDRGHFSLAGAQPKMALLLEDGRWGVPSGRVATTHILKPPLAHLNGTTENEHACLQLASRLGLAAAESAVRRFGDQVAIVVTRYDRERDEVGSVRRYHQEDLCQALGVHPDTKYQKDGGPSPETIAGILAQTTDPADALERFLRALVFNFLIGGTDAHAKNFSLIHLPGRRSYLAPLYDLISYDPYVDHEAEFRSLKMAMKIKHFEFENVMPRHWEALSDALRISADQTISIIKEFACAIPDEMAAIRDQCVAEGLVHPILTTMVDRLAKRCERILRVYELGGYKGVEYLPRA</sequence>
<dbReference type="Proteomes" id="UP000577697">
    <property type="component" value="Unassembled WGS sequence"/>
</dbReference>
<dbReference type="GO" id="GO:0005829">
    <property type="term" value="C:cytosol"/>
    <property type="evidence" value="ECO:0007669"/>
    <property type="project" value="TreeGrafter"/>
</dbReference>
<evidence type="ECO:0000313" key="8">
    <source>
        <dbReference type="Proteomes" id="UP000075755"/>
    </source>
</evidence>
<dbReference type="Gene3D" id="1.10.1070.20">
    <property type="match status" value="1"/>
</dbReference>
<dbReference type="InterPro" id="IPR052028">
    <property type="entry name" value="HipA_Ser/Thr_kinase"/>
</dbReference>
<evidence type="ECO:0000313" key="9">
    <source>
        <dbReference type="Proteomes" id="UP000577697"/>
    </source>
</evidence>
<dbReference type="Pfam" id="PF07804">
    <property type="entry name" value="HipA_C"/>
    <property type="match status" value="1"/>
</dbReference>
<dbReference type="EMBL" id="CP015007">
    <property type="protein sequence ID" value="AMS44984.1"/>
    <property type="molecule type" value="Genomic_DNA"/>
</dbReference>
<evidence type="ECO:0000256" key="1">
    <source>
        <dbReference type="ARBA" id="ARBA00010164"/>
    </source>
</evidence>
<dbReference type="PANTHER" id="PTHR37419">
    <property type="entry name" value="SERINE/THREONINE-PROTEIN KINASE TOXIN HIPA"/>
    <property type="match status" value="1"/>
</dbReference>
<evidence type="ECO:0000313" key="6">
    <source>
        <dbReference type="EMBL" id="AMS44984.1"/>
    </source>
</evidence>
<keyword evidence="6" id="KW-0723">Serine/threonine-protein kinase</keyword>
<gene>
    <name evidence="6" type="ORF">AA2016_6081</name>
    <name evidence="7" type="ORF">FHS67_006466</name>
</gene>
<keyword evidence="3 6" id="KW-0418">Kinase</keyword>
<dbReference type="AlphaFoldDB" id="A0AAC9AT96"/>
<keyword evidence="2 7" id="KW-0808">Transferase</keyword>
<keyword evidence="6" id="KW-0614">Plasmid</keyword>
<dbReference type="InterPro" id="IPR017508">
    <property type="entry name" value="HipA_N1"/>
</dbReference>
<dbReference type="CDD" id="cd17808">
    <property type="entry name" value="HipA_Ec_like"/>
    <property type="match status" value="1"/>
</dbReference>
<organism evidence="6 8">
    <name type="scientific">Aminobacter aminovorans</name>
    <name type="common">Chelatobacter heintzii</name>
    <dbReference type="NCBI Taxonomy" id="83263"/>
    <lineage>
        <taxon>Bacteria</taxon>
        <taxon>Pseudomonadati</taxon>
        <taxon>Pseudomonadota</taxon>
        <taxon>Alphaproteobacteria</taxon>
        <taxon>Hyphomicrobiales</taxon>
        <taxon>Phyllobacteriaceae</taxon>
        <taxon>Aminobacter</taxon>
    </lineage>
</organism>
<keyword evidence="9" id="KW-1185">Reference proteome</keyword>
<dbReference type="Proteomes" id="UP000075755">
    <property type="component" value="Plasmid pAA02"/>
</dbReference>
<proteinExistence type="inferred from homology"/>
<dbReference type="EC" id="2.7.11.1" evidence="7"/>